<dbReference type="STRING" id="36050.A0A1B8B4E3"/>
<protein>
    <recommendedName>
        <fullName evidence="4">C2H2-type domain-containing protein</fullName>
    </recommendedName>
</protein>
<organism evidence="2 3">
    <name type="scientific">Fusarium poae</name>
    <dbReference type="NCBI Taxonomy" id="36050"/>
    <lineage>
        <taxon>Eukaryota</taxon>
        <taxon>Fungi</taxon>
        <taxon>Dikarya</taxon>
        <taxon>Ascomycota</taxon>
        <taxon>Pezizomycotina</taxon>
        <taxon>Sordariomycetes</taxon>
        <taxon>Hypocreomycetidae</taxon>
        <taxon>Hypocreales</taxon>
        <taxon>Nectriaceae</taxon>
        <taxon>Fusarium</taxon>
    </lineage>
</organism>
<dbReference type="EMBL" id="LYXU01000001">
    <property type="protein sequence ID" value="OBS27608.1"/>
    <property type="molecule type" value="Genomic_DNA"/>
</dbReference>
<comment type="caution">
    <text evidence="2">The sequence shown here is derived from an EMBL/GenBank/DDBJ whole genome shotgun (WGS) entry which is preliminary data.</text>
</comment>
<feature type="compositionally biased region" description="Acidic residues" evidence="1">
    <location>
        <begin position="275"/>
        <end position="286"/>
    </location>
</feature>
<gene>
    <name evidence="2" type="ORF">FPOA_01550</name>
</gene>
<evidence type="ECO:0008006" key="4">
    <source>
        <dbReference type="Google" id="ProtNLM"/>
    </source>
</evidence>
<reference evidence="2 3" key="1">
    <citation type="submission" date="2016-06" db="EMBL/GenBank/DDBJ databases">
        <title>Living apart together: crosstalk between the core and supernumerary genomes in a fungal plant pathogen.</title>
        <authorList>
            <person name="Vanheule A."/>
            <person name="Audenaert K."/>
            <person name="Warris S."/>
            <person name="Van De Geest H."/>
            <person name="Schijlen E."/>
            <person name="Hofte M."/>
            <person name="De Saeger S."/>
            <person name="Haesaert G."/>
            <person name="Waalwijk C."/>
            <person name="Van Der Lee T."/>
        </authorList>
    </citation>
    <scope>NUCLEOTIDE SEQUENCE [LARGE SCALE GENOMIC DNA]</scope>
    <source>
        <strain evidence="2 3">2516</strain>
    </source>
</reference>
<dbReference type="PANTHER" id="PTHR38166">
    <property type="entry name" value="C2H2-TYPE DOMAIN-CONTAINING PROTEIN-RELATED"/>
    <property type="match status" value="1"/>
</dbReference>
<dbReference type="PANTHER" id="PTHR38166:SF1">
    <property type="entry name" value="C2H2-TYPE DOMAIN-CONTAINING PROTEIN"/>
    <property type="match status" value="1"/>
</dbReference>
<proteinExistence type="predicted"/>
<dbReference type="OMA" id="TAPRFAC"/>
<accession>A0A1B8B4E3</accession>
<feature type="region of interest" description="Disordered" evidence="1">
    <location>
        <begin position="228"/>
        <end position="304"/>
    </location>
</feature>
<sequence>MFPYPTPAPDINNQFQFQGTPYNKPVANFAWAVPGGLNAINTNNLSQYGYTSESPLVMSASSNGYPSSDLALLSRSNFNPQLSFTTAAEWPWPDTQHGSSSQLLVPTGTPQAREVLAKLRTCIHLFLSTRLILRNVRQKNRRHSASDCPPWATGPKNVSYAGPTLNTSCSDTAVLDNLSNELQANWFYPDCSYPTAAWTDNALGILSSSDNLPLPLQERIPRKVTELHEEDGAPPIQRGLPDLTIKPNASGNAKAQTQRKISNSKQSKKRPFECMDIEGSSDDDTDEGLKDKKRPKGSSTAPRFACPFFKHDPVKFGTSRSCVGPGWTSVHRVKEHVFRNHKLPEHQCLRCFKAFESAKALSDHSRSSDRCQVQSGAAQEEGINATQEKLLHVRAKKNSATSHLKRVEEQRWSDMYKIIFPNEEQPASPYYTRAQLTIDEFGRNIMDDFDQRLSARAGCLGIQPSLLTKILAMTRNVLQESVRSCQLGDENSNSQCSQLTAAQPQLSQPSLFVGSQLPGISNEMLELNEQSVAQILSDPAFGISQAGFWNTLWF</sequence>
<keyword evidence="3" id="KW-1185">Reference proteome</keyword>
<evidence type="ECO:0000313" key="2">
    <source>
        <dbReference type="EMBL" id="OBS27608.1"/>
    </source>
</evidence>
<feature type="compositionally biased region" description="Polar residues" evidence="1">
    <location>
        <begin position="247"/>
        <end position="265"/>
    </location>
</feature>
<dbReference type="Proteomes" id="UP000091967">
    <property type="component" value="Unassembled WGS sequence"/>
</dbReference>
<evidence type="ECO:0000256" key="1">
    <source>
        <dbReference type="SAM" id="MobiDB-lite"/>
    </source>
</evidence>
<evidence type="ECO:0000313" key="3">
    <source>
        <dbReference type="Proteomes" id="UP000091967"/>
    </source>
</evidence>
<dbReference type="AlphaFoldDB" id="A0A1B8B4E3"/>
<name>A0A1B8B4E3_FUSPO</name>